<dbReference type="GO" id="GO:1902492">
    <property type="term" value="P:positive regulation of sperm capacitation"/>
    <property type="evidence" value="ECO:0007669"/>
    <property type="project" value="UniProtKB-ARBA"/>
</dbReference>
<accession>A0A8C0AAV5</accession>
<comment type="caution">
    <text evidence="7">Lacks conserved residue(s) required for the propagation of feature annotation.</text>
</comment>
<dbReference type="GO" id="GO:0008201">
    <property type="term" value="F:heparin binding"/>
    <property type="evidence" value="ECO:0007669"/>
    <property type="project" value="TreeGrafter"/>
</dbReference>
<dbReference type="PROSITE" id="PS00023">
    <property type="entry name" value="FN2_1"/>
    <property type="match status" value="1"/>
</dbReference>
<dbReference type="Gene3D" id="2.10.10.10">
    <property type="entry name" value="Fibronectin, type II, collagen-binding"/>
    <property type="match status" value="2"/>
</dbReference>
<evidence type="ECO:0000256" key="2">
    <source>
        <dbReference type="ARBA" id="ARBA00010011"/>
    </source>
</evidence>
<comment type="subcellular location">
    <subcellularLocation>
        <location evidence="1">Secreted</location>
    </subcellularLocation>
</comment>
<evidence type="ECO:0000313" key="9">
    <source>
        <dbReference type="Ensembl" id="ENSBGRP00000020286.1"/>
    </source>
</evidence>
<dbReference type="InterPro" id="IPR016356">
    <property type="entry name" value="Seminal_plasma_PDC-109-like"/>
</dbReference>
<feature type="domain" description="Fibronectin type-II" evidence="8">
    <location>
        <begin position="66"/>
        <end position="110"/>
    </location>
</feature>
<keyword evidence="4" id="KW-0677">Repeat</keyword>
<dbReference type="InterPro" id="IPR013806">
    <property type="entry name" value="Kringle-like"/>
</dbReference>
<name>A0A8C0AAV5_BOSMU</name>
<dbReference type="GO" id="GO:0033700">
    <property type="term" value="P:phospholipid efflux"/>
    <property type="evidence" value="ECO:0007669"/>
    <property type="project" value="UniProtKB-ARBA"/>
</dbReference>
<dbReference type="PRINTS" id="PR00013">
    <property type="entry name" value="FNTYPEII"/>
</dbReference>
<evidence type="ECO:0000313" key="10">
    <source>
        <dbReference type="Proteomes" id="UP000694520"/>
    </source>
</evidence>
<dbReference type="SUPFAM" id="SSF57440">
    <property type="entry name" value="Kringle-like"/>
    <property type="match status" value="2"/>
</dbReference>
<dbReference type="FunFam" id="2.10.10.10:FF:000005">
    <property type="entry name" value="Epididymal sperm binding protein 1"/>
    <property type="match status" value="1"/>
</dbReference>
<dbReference type="AlphaFoldDB" id="A0A8C0AAV5"/>
<evidence type="ECO:0000256" key="7">
    <source>
        <dbReference type="PROSITE-ProRule" id="PRU00479"/>
    </source>
</evidence>
<dbReference type="GO" id="GO:0007338">
    <property type="term" value="P:single fertilization"/>
    <property type="evidence" value="ECO:0007669"/>
    <property type="project" value="UniProtKB-KW"/>
</dbReference>
<dbReference type="SMART" id="SM00059">
    <property type="entry name" value="FN2"/>
    <property type="match status" value="2"/>
</dbReference>
<evidence type="ECO:0000259" key="8">
    <source>
        <dbReference type="PROSITE" id="PS51092"/>
    </source>
</evidence>
<dbReference type="InterPro" id="IPR000562">
    <property type="entry name" value="FN_type2_dom"/>
</dbReference>
<dbReference type="PROSITE" id="PS51092">
    <property type="entry name" value="FN2_2"/>
    <property type="match status" value="2"/>
</dbReference>
<dbReference type="Ensembl" id="ENSBGRT00000023471.1">
    <property type="protein sequence ID" value="ENSBGRP00000020286.1"/>
    <property type="gene ID" value="ENSBGRG00000012812.1"/>
</dbReference>
<dbReference type="Proteomes" id="UP000694520">
    <property type="component" value="Chromosome 20"/>
</dbReference>
<dbReference type="GeneTree" id="ENSGT00940000164580"/>
<reference evidence="9" key="2">
    <citation type="submission" date="2025-08" db="UniProtKB">
        <authorList>
            <consortium name="Ensembl"/>
        </authorList>
    </citation>
    <scope>IDENTIFICATION</scope>
</reference>
<comment type="similarity">
    <text evidence="2">Belongs to the seminal plasma protein family.</text>
</comment>
<dbReference type="FunFam" id="2.10.10.10:FF:000003">
    <property type="entry name" value="binder of sperm protein homolog 1"/>
    <property type="match status" value="1"/>
</dbReference>
<evidence type="ECO:0000256" key="6">
    <source>
        <dbReference type="ARBA" id="ARBA00023279"/>
    </source>
</evidence>
<organism evidence="9 10">
    <name type="scientific">Bos mutus grunniens</name>
    <name type="common">Wild yak</name>
    <name type="synonym">Bos grunniens</name>
    <dbReference type="NCBI Taxonomy" id="30521"/>
    <lineage>
        <taxon>Eukaryota</taxon>
        <taxon>Metazoa</taxon>
        <taxon>Chordata</taxon>
        <taxon>Craniata</taxon>
        <taxon>Vertebrata</taxon>
        <taxon>Euteleostomi</taxon>
        <taxon>Mammalia</taxon>
        <taxon>Eutheria</taxon>
        <taxon>Laurasiatheria</taxon>
        <taxon>Artiodactyla</taxon>
        <taxon>Ruminantia</taxon>
        <taxon>Pecora</taxon>
        <taxon>Bovidae</taxon>
        <taxon>Bovinae</taxon>
        <taxon>Bos</taxon>
    </lineage>
</organism>
<dbReference type="PANTHER" id="PTHR22918:SF3">
    <property type="entry name" value="SEMINAL PLASMA PROTEIN HSP-1"/>
    <property type="match status" value="1"/>
</dbReference>
<dbReference type="PIRSF" id="PIRSF002541">
    <property type="entry name" value="Seminal_plasma_PDC-109"/>
    <property type="match status" value="1"/>
</dbReference>
<dbReference type="GO" id="GO:0048240">
    <property type="term" value="P:sperm capacitation"/>
    <property type="evidence" value="ECO:0007669"/>
    <property type="project" value="InterPro"/>
</dbReference>
<keyword evidence="6" id="KW-0278">Fertilization</keyword>
<feature type="domain" description="Fibronectin type-II" evidence="8">
    <location>
        <begin position="111"/>
        <end position="156"/>
    </location>
</feature>
<protein>
    <recommendedName>
        <fullName evidence="8">Fibronectin type-II domain-containing protein</fullName>
    </recommendedName>
</protein>
<evidence type="ECO:0000256" key="1">
    <source>
        <dbReference type="ARBA" id="ARBA00004613"/>
    </source>
</evidence>
<dbReference type="GO" id="GO:0005615">
    <property type="term" value="C:extracellular space"/>
    <property type="evidence" value="ECO:0007669"/>
    <property type="project" value="InterPro"/>
</dbReference>
<dbReference type="InterPro" id="IPR051666">
    <property type="entry name" value="SP_Capacitation_Regulator"/>
</dbReference>
<keyword evidence="5" id="KW-1015">Disulfide bond</keyword>
<proteinExistence type="inferred from homology"/>
<dbReference type="PANTHER" id="PTHR22918">
    <property type="entry name" value="SEMINAL PLASMA PROTEIN"/>
    <property type="match status" value="1"/>
</dbReference>
<dbReference type="Pfam" id="PF00040">
    <property type="entry name" value="fn2"/>
    <property type="match status" value="2"/>
</dbReference>
<reference evidence="9" key="3">
    <citation type="submission" date="2025-09" db="UniProtKB">
        <authorList>
            <consortium name="Ensembl"/>
        </authorList>
    </citation>
    <scope>IDENTIFICATION</scope>
</reference>
<dbReference type="CDD" id="cd00062">
    <property type="entry name" value="FN2"/>
    <property type="match status" value="2"/>
</dbReference>
<evidence type="ECO:0000256" key="4">
    <source>
        <dbReference type="ARBA" id="ARBA00022737"/>
    </source>
</evidence>
<evidence type="ECO:0000256" key="3">
    <source>
        <dbReference type="ARBA" id="ARBA00022525"/>
    </source>
</evidence>
<dbReference type="InterPro" id="IPR036943">
    <property type="entry name" value="FN_type2_sf"/>
</dbReference>
<dbReference type="GO" id="GO:0009986">
    <property type="term" value="C:cell surface"/>
    <property type="evidence" value="ECO:0007669"/>
    <property type="project" value="TreeGrafter"/>
</dbReference>
<evidence type="ECO:0000256" key="5">
    <source>
        <dbReference type="ARBA" id="ARBA00023157"/>
    </source>
</evidence>
<keyword evidence="3" id="KW-0964">Secreted</keyword>
<keyword evidence="10" id="KW-1185">Reference proteome</keyword>
<sequence length="156" mass="17714">MLRSPITKGADGCWSVSGEQAAMALQLGLFLIWAGVSVFLQLDPVNGDQDKGVSTEPTQDGPAELPEDEECVFPFVYRNRKHFDCTVHGSLFPWCSLDADYVGRWKYCAQRDYAKCVFPFIYGGKKYETCTKTGSMWMSWCSLSPNYDKDRAWKYC</sequence>
<reference evidence="9" key="1">
    <citation type="submission" date="2019-05" db="EMBL/GenBank/DDBJ databases">
        <authorList>
            <person name="Zhang S."/>
            <person name="Liu J."/>
        </authorList>
    </citation>
    <scope>NUCLEOTIDE SEQUENCE [LARGE SCALE GENOMIC DNA]</scope>
</reference>